<comment type="caution">
    <text evidence="1">The sequence shown here is derived from an EMBL/GenBank/DDBJ whole genome shotgun (WGS) entry which is preliminary data.</text>
</comment>
<accession>A0A1B8QKV9</accession>
<evidence type="ECO:0000313" key="1">
    <source>
        <dbReference type="EMBL" id="OBX84229.1"/>
    </source>
</evidence>
<protein>
    <submittedName>
        <fullName evidence="1">Uncharacterized protein</fullName>
    </submittedName>
</protein>
<dbReference type="AlphaFoldDB" id="A0A1B8QKV9"/>
<organism evidence="1 2">
    <name type="scientific">Moraxella nonliquefaciens</name>
    <dbReference type="NCBI Taxonomy" id="478"/>
    <lineage>
        <taxon>Bacteria</taxon>
        <taxon>Pseudomonadati</taxon>
        <taxon>Pseudomonadota</taxon>
        <taxon>Gammaproteobacteria</taxon>
        <taxon>Moraxellales</taxon>
        <taxon>Moraxellaceae</taxon>
        <taxon>Moraxella</taxon>
    </lineage>
</organism>
<name>A0A1B8QKV9_MORNO</name>
<dbReference type="EMBL" id="LXTW01000021">
    <property type="protein sequence ID" value="OBX84229.1"/>
    <property type="molecule type" value="Genomic_DNA"/>
</dbReference>
<evidence type="ECO:0000313" key="2">
    <source>
        <dbReference type="Proteomes" id="UP000092575"/>
    </source>
</evidence>
<gene>
    <name evidence="1" type="ORF">A7456_10695</name>
</gene>
<proteinExistence type="predicted"/>
<sequence>MVLTCFFLLALWALASLFAYFWVNLVISLSPLLVVTLSLQPKSRPTEFVPHCTFLNCFRLLAWVSLMAWMVWECKPNSSPLPLV</sequence>
<dbReference type="Proteomes" id="UP000092575">
    <property type="component" value="Unassembled WGS sequence"/>
</dbReference>
<reference evidence="1 2" key="1">
    <citation type="submission" date="2016-05" db="EMBL/GenBank/DDBJ databases">
        <title>Draft genome sequence of Moraxella nonliquefaciens CCUG 348T.</title>
        <authorList>
            <person name="Salva-Serra F."/>
            <person name="Engstrom-Jakobsson H."/>
            <person name="Thorell K."/>
            <person name="Gonzales-Siles L."/>
            <person name="Karlsson R."/>
            <person name="Boulund F."/>
            <person name="Engstrand L."/>
            <person name="Kristiansson E."/>
            <person name="Moore E."/>
        </authorList>
    </citation>
    <scope>NUCLEOTIDE SEQUENCE [LARGE SCALE GENOMIC DNA]</scope>
    <source>
        <strain evidence="1 2">CCUG 348</strain>
    </source>
</reference>